<keyword evidence="7 9" id="KW-0472">Membrane</keyword>
<dbReference type="Pfam" id="PF03798">
    <property type="entry name" value="TRAM_LAG1_CLN8"/>
    <property type="match status" value="1"/>
</dbReference>
<dbReference type="PANTHER" id="PTHR12560">
    <property type="entry name" value="LONGEVITY ASSURANCE FACTOR 1 LAG1"/>
    <property type="match status" value="1"/>
</dbReference>
<evidence type="ECO:0000256" key="1">
    <source>
        <dbReference type="ARBA" id="ARBA00004477"/>
    </source>
</evidence>
<sequence>MVYFGIFGSWGLYIMSKLPTWWYRTEYFWIDYPHWDMLPGLKYYELTQAAYWCQQLIVLVLGLEKPRKDYKELVAHHIVTLWLIGWSYLINLTYIANAVFLSMDLPDTFLAFSKLLNYIQWDRAKIGAFVVFMGVWTYFRHYLNLVILWSVWTEYDLIPETSKQWIWAQGIYLNWWMKYQVFAPLLLLQFLNIFWYVLMLRILWRAVTTATATDDRSDDEDDDDDDDGVNDQNGSSTVKETKKQK</sequence>
<evidence type="ECO:0000256" key="11">
    <source>
        <dbReference type="SAM" id="Phobius"/>
    </source>
</evidence>
<evidence type="ECO:0000256" key="4">
    <source>
        <dbReference type="ARBA" id="ARBA00022692"/>
    </source>
</evidence>
<feature type="compositionally biased region" description="Acidic residues" evidence="10">
    <location>
        <begin position="216"/>
        <end position="229"/>
    </location>
</feature>
<evidence type="ECO:0000256" key="8">
    <source>
        <dbReference type="ARBA" id="ARBA00023180"/>
    </source>
</evidence>
<dbReference type="InterPro" id="IPR006634">
    <property type="entry name" value="TLC-dom"/>
</dbReference>
<proteinExistence type="inferred from homology"/>
<evidence type="ECO:0000256" key="2">
    <source>
        <dbReference type="ARBA" id="ARBA00009808"/>
    </source>
</evidence>
<dbReference type="GO" id="GO:0046513">
    <property type="term" value="P:ceramide biosynthetic process"/>
    <property type="evidence" value="ECO:0007669"/>
    <property type="project" value="InterPro"/>
</dbReference>
<dbReference type="PROSITE" id="PS50922">
    <property type="entry name" value="TLC"/>
    <property type="match status" value="1"/>
</dbReference>
<comment type="subcellular location">
    <subcellularLocation>
        <location evidence="1">Endoplasmic reticulum membrane</location>
        <topology evidence="1">Multi-pass membrane protein</topology>
    </subcellularLocation>
</comment>
<feature type="region of interest" description="Disordered" evidence="10">
    <location>
        <begin position="212"/>
        <end position="245"/>
    </location>
</feature>
<keyword evidence="14" id="KW-1185">Reference proteome</keyword>
<evidence type="ECO:0000313" key="13">
    <source>
        <dbReference type="EMBL" id="KAJ3554937.1"/>
    </source>
</evidence>
<feature type="domain" description="TLC" evidence="12">
    <location>
        <begin position="1"/>
        <end position="208"/>
    </location>
</feature>
<gene>
    <name evidence="13" type="ORF">NP233_g12318</name>
</gene>
<dbReference type="PANTHER" id="PTHR12560:SF11">
    <property type="entry name" value="CERAMIDE SYNTHASE LAC1-RELATED"/>
    <property type="match status" value="1"/>
</dbReference>
<evidence type="ECO:0000256" key="10">
    <source>
        <dbReference type="SAM" id="MobiDB-lite"/>
    </source>
</evidence>
<evidence type="ECO:0000256" key="7">
    <source>
        <dbReference type="ARBA" id="ARBA00023136"/>
    </source>
</evidence>
<dbReference type="PIRSF" id="PIRSF005225">
    <property type="entry name" value="LAG1_LAC1"/>
    <property type="match status" value="1"/>
</dbReference>
<evidence type="ECO:0000256" key="5">
    <source>
        <dbReference type="ARBA" id="ARBA00022824"/>
    </source>
</evidence>
<evidence type="ECO:0000313" key="14">
    <source>
        <dbReference type="Proteomes" id="UP001213000"/>
    </source>
</evidence>
<comment type="caution">
    <text evidence="13">The sequence shown here is derived from an EMBL/GenBank/DDBJ whole genome shotgun (WGS) entry which is preliminary data.</text>
</comment>
<feature type="transmembrane region" description="Helical" evidence="11">
    <location>
        <begin position="73"/>
        <end position="89"/>
    </location>
</feature>
<evidence type="ECO:0000256" key="3">
    <source>
        <dbReference type="ARBA" id="ARBA00022679"/>
    </source>
</evidence>
<evidence type="ECO:0000256" key="9">
    <source>
        <dbReference type="PROSITE-ProRule" id="PRU00205"/>
    </source>
</evidence>
<keyword evidence="5" id="KW-0256">Endoplasmic reticulum</keyword>
<keyword evidence="8" id="KW-0325">Glycoprotein</keyword>
<dbReference type="InterPro" id="IPR016439">
    <property type="entry name" value="Lag1/Lac1-like"/>
</dbReference>
<organism evidence="13 14">
    <name type="scientific">Leucocoprinus birnbaumii</name>
    <dbReference type="NCBI Taxonomy" id="56174"/>
    <lineage>
        <taxon>Eukaryota</taxon>
        <taxon>Fungi</taxon>
        <taxon>Dikarya</taxon>
        <taxon>Basidiomycota</taxon>
        <taxon>Agaricomycotina</taxon>
        <taxon>Agaricomycetes</taxon>
        <taxon>Agaricomycetidae</taxon>
        <taxon>Agaricales</taxon>
        <taxon>Agaricineae</taxon>
        <taxon>Agaricaceae</taxon>
        <taxon>Leucocoprinus</taxon>
    </lineage>
</organism>
<protein>
    <recommendedName>
        <fullName evidence="12">TLC domain-containing protein</fullName>
    </recommendedName>
</protein>
<feature type="transmembrane region" description="Helical" evidence="11">
    <location>
        <begin position="128"/>
        <end position="152"/>
    </location>
</feature>
<keyword evidence="4 9" id="KW-0812">Transmembrane</keyword>
<dbReference type="AlphaFoldDB" id="A0AAD5VIN4"/>
<keyword evidence="6 11" id="KW-1133">Transmembrane helix</keyword>
<reference evidence="13" key="1">
    <citation type="submission" date="2022-07" db="EMBL/GenBank/DDBJ databases">
        <title>Genome Sequence of Leucocoprinus birnbaumii.</title>
        <authorList>
            <person name="Buettner E."/>
        </authorList>
    </citation>
    <scope>NUCLEOTIDE SEQUENCE</scope>
    <source>
        <strain evidence="13">VT141</strain>
    </source>
</reference>
<feature type="transmembrane region" description="Helical" evidence="11">
    <location>
        <begin position="179"/>
        <end position="198"/>
    </location>
</feature>
<dbReference type="SMART" id="SM00724">
    <property type="entry name" value="TLC"/>
    <property type="match status" value="1"/>
</dbReference>
<dbReference type="Proteomes" id="UP001213000">
    <property type="component" value="Unassembled WGS sequence"/>
</dbReference>
<dbReference type="EMBL" id="JANIEX010001735">
    <property type="protein sequence ID" value="KAJ3554937.1"/>
    <property type="molecule type" value="Genomic_DNA"/>
</dbReference>
<dbReference type="GO" id="GO:0050291">
    <property type="term" value="F:sphingosine N-acyltransferase activity"/>
    <property type="evidence" value="ECO:0007669"/>
    <property type="project" value="InterPro"/>
</dbReference>
<keyword evidence="3" id="KW-0808">Transferase</keyword>
<comment type="similarity">
    <text evidence="2">Belongs to the sphingosine N-acyltransferase family.</text>
</comment>
<name>A0AAD5VIN4_9AGAR</name>
<evidence type="ECO:0000259" key="12">
    <source>
        <dbReference type="PROSITE" id="PS50922"/>
    </source>
</evidence>
<evidence type="ECO:0000256" key="6">
    <source>
        <dbReference type="ARBA" id="ARBA00022989"/>
    </source>
</evidence>
<accession>A0AAD5VIN4</accession>
<dbReference type="GO" id="GO:0005789">
    <property type="term" value="C:endoplasmic reticulum membrane"/>
    <property type="evidence" value="ECO:0007669"/>
    <property type="project" value="UniProtKB-SubCell"/>
</dbReference>